<gene>
    <name evidence="2" type="ORF">I41_23760</name>
</gene>
<organism evidence="2 3">
    <name type="scientific">Lacipirellula limnantheis</name>
    <dbReference type="NCBI Taxonomy" id="2528024"/>
    <lineage>
        <taxon>Bacteria</taxon>
        <taxon>Pseudomonadati</taxon>
        <taxon>Planctomycetota</taxon>
        <taxon>Planctomycetia</taxon>
        <taxon>Pirellulales</taxon>
        <taxon>Lacipirellulaceae</taxon>
        <taxon>Lacipirellula</taxon>
    </lineage>
</organism>
<protein>
    <recommendedName>
        <fullName evidence="4">Cytochrome C</fullName>
    </recommendedName>
</protein>
<evidence type="ECO:0000313" key="2">
    <source>
        <dbReference type="EMBL" id="QDT73187.1"/>
    </source>
</evidence>
<dbReference type="KEGG" id="llh:I41_23760"/>
<dbReference type="EMBL" id="CP036339">
    <property type="protein sequence ID" value="QDT73187.1"/>
    <property type="molecule type" value="Genomic_DNA"/>
</dbReference>
<feature type="signal peptide" evidence="1">
    <location>
        <begin position="1"/>
        <end position="18"/>
    </location>
</feature>
<dbReference type="RefSeq" id="WP_145432705.1">
    <property type="nucleotide sequence ID" value="NZ_CP036339.1"/>
</dbReference>
<dbReference type="GO" id="GO:0020037">
    <property type="term" value="F:heme binding"/>
    <property type="evidence" value="ECO:0007669"/>
    <property type="project" value="InterPro"/>
</dbReference>
<dbReference type="Proteomes" id="UP000317909">
    <property type="component" value="Chromosome"/>
</dbReference>
<feature type="chain" id="PRO_5021786296" description="Cytochrome C" evidence="1">
    <location>
        <begin position="19"/>
        <end position="147"/>
    </location>
</feature>
<name>A0A517TXS8_9BACT</name>
<evidence type="ECO:0008006" key="4">
    <source>
        <dbReference type="Google" id="ProtNLM"/>
    </source>
</evidence>
<dbReference type="AlphaFoldDB" id="A0A517TXS8"/>
<keyword evidence="3" id="KW-1185">Reference proteome</keyword>
<sequence precursor="true">MKLALVSLMMLWAPLAVAADQQEHSPAEPTKSSKWMDVKVEESQKVFAALARADFPAIVASTEKLKNVSKVEGLVRRTAPGYRTQLRSFEFAVEEIQQQAQAENIEGVTMGFNQLTLSCVNCHRQLRRAAATPSGKTGVDHGTGDAE</sequence>
<evidence type="ECO:0000313" key="3">
    <source>
        <dbReference type="Proteomes" id="UP000317909"/>
    </source>
</evidence>
<dbReference type="GO" id="GO:0005506">
    <property type="term" value="F:iron ion binding"/>
    <property type="evidence" value="ECO:0007669"/>
    <property type="project" value="InterPro"/>
</dbReference>
<reference evidence="2 3" key="1">
    <citation type="submission" date="2019-02" db="EMBL/GenBank/DDBJ databases">
        <title>Deep-cultivation of Planctomycetes and their phenomic and genomic characterization uncovers novel biology.</title>
        <authorList>
            <person name="Wiegand S."/>
            <person name="Jogler M."/>
            <person name="Boedeker C."/>
            <person name="Pinto D."/>
            <person name="Vollmers J."/>
            <person name="Rivas-Marin E."/>
            <person name="Kohn T."/>
            <person name="Peeters S.H."/>
            <person name="Heuer A."/>
            <person name="Rast P."/>
            <person name="Oberbeckmann S."/>
            <person name="Bunk B."/>
            <person name="Jeske O."/>
            <person name="Meyerdierks A."/>
            <person name="Storesund J.E."/>
            <person name="Kallscheuer N."/>
            <person name="Luecker S."/>
            <person name="Lage O.M."/>
            <person name="Pohl T."/>
            <person name="Merkel B.J."/>
            <person name="Hornburger P."/>
            <person name="Mueller R.-W."/>
            <person name="Bruemmer F."/>
            <person name="Labrenz M."/>
            <person name="Spormann A.M."/>
            <person name="Op den Camp H."/>
            <person name="Overmann J."/>
            <person name="Amann R."/>
            <person name="Jetten M.S.M."/>
            <person name="Mascher T."/>
            <person name="Medema M.H."/>
            <person name="Devos D.P."/>
            <person name="Kaster A.-K."/>
            <person name="Ovreas L."/>
            <person name="Rohde M."/>
            <person name="Galperin M.Y."/>
            <person name="Jogler C."/>
        </authorList>
    </citation>
    <scope>NUCLEOTIDE SEQUENCE [LARGE SCALE GENOMIC DNA]</scope>
    <source>
        <strain evidence="2 3">I41</strain>
    </source>
</reference>
<proteinExistence type="predicted"/>
<accession>A0A517TXS8</accession>
<dbReference type="Gene3D" id="1.20.120.10">
    <property type="entry name" value="Cytochrome c/b562"/>
    <property type="match status" value="1"/>
</dbReference>
<evidence type="ECO:0000256" key="1">
    <source>
        <dbReference type="SAM" id="SignalP"/>
    </source>
</evidence>
<dbReference type="SUPFAM" id="SSF47175">
    <property type="entry name" value="Cytochromes"/>
    <property type="match status" value="1"/>
</dbReference>
<dbReference type="OrthoDB" id="287770at2"/>
<dbReference type="InterPro" id="IPR010980">
    <property type="entry name" value="Cyt_c/b562"/>
</dbReference>
<keyword evidence="1" id="KW-0732">Signal</keyword>
<dbReference type="GO" id="GO:0022900">
    <property type="term" value="P:electron transport chain"/>
    <property type="evidence" value="ECO:0007669"/>
    <property type="project" value="InterPro"/>
</dbReference>
<dbReference type="GO" id="GO:0009055">
    <property type="term" value="F:electron transfer activity"/>
    <property type="evidence" value="ECO:0007669"/>
    <property type="project" value="InterPro"/>
</dbReference>